<feature type="region of interest" description="Disordered" evidence="1">
    <location>
        <begin position="71"/>
        <end position="251"/>
    </location>
</feature>
<protein>
    <submittedName>
        <fullName evidence="3">DUF4183 domain-containing protein</fullName>
    </submittedName>
</protein>
<reference evidence="3 4" key="1">
    <citation type="submission" date="2021-01" db="EMBL/GenBank/DDBJ databases">
        <title>Paenibacillus sp.nov. isolated from the rhizosphere soil of tomato plant.</title>
        <authorList>
            <person name="Thin K.K."/>
            <person name="Zhang X."/>
            <person name="He S."/>
        </authorList>
    </citation>
    <scope>NUCLEOTIDE SEQUENCE [LARGE SCALE GENOMIC DNA]</scope>
    <source>
        <strain evidence="3 4">DXFW5</strain>
    </source>
</reference>
<evidence type="ECO:0000313" key="3">
    <source>
        <dbReference type="EMBL" id="MBM6996937.1"/>
    </source>
</evidence>
<dbReference type="RefSeq" id="WP_204801164.1">
    <property type="nucleotide sequence ID" value="NZ_JADCNN020000013.1"/>
</dbReference>
<feature type="compositionally biased region" description="Pro residues" evidence="1">
    <location>
        <begin position="86"/>
        <end position="95"/>
    </location>
</feature>
<evidence type="ECO:0000313" key="4">
    <source>
        <dbReference type="Proteomes" id="UP001516620"/>
    </source>
</evidence>
<name>A0ABS2H670_9BACL</name>
<keyword evidence="4" id="KW-1185">Reference proteome</keyword>
<evidence type="ECO:0000256" key="1">
    <source>
        <dbReference type="SAM" id="MobiDB-lite"/>
    </source>
</evidence>
<dbReference type="InterPro" id="IPR025237">
    <property type="entry name" value="DUF4183"/>
</dbReference>
<dbReference type="PANTHER" id="PTHR24023:SF1112">
    <property type="entry name" value="COL_CUTICLE_N DOMAIN-CONTAINING PROTEIN-RELATED"/>
    <property type="match status" value="1"/>
</dbReference>
<feature type="region of interest" description="Disordered" evidence="1">
    <location>
        <begin position="21"/>
        <end position="45"/>
    </location>
</feature>
<evidence type="ECO:0000259" key="2">
    <source>
        <dbReference type="Pfam" id="PF13799"/>
    </source>
</evidence>
<dbReference type="Pfam" id="PF01391">
    <property type="entry name" value="Collagen"/>
    <property type="match status" value="1"/>
</dbReference>
<dbReference type="InterPro" id="IPR008160">
    <property type="entry name" value="Collagen"/>
</dbReference>
<dbReference type="InterPro" id="IPR050149">
    <property type="entry name" value="Collagen_superfamily"/>
</dbReference>
<comment type="caution">
    <text evidence="3">The sequence shown here is derived from an EMBL/GenBank/DDBJ whole genome shotgun (WGS) entry which is preliminary data.</text>
</comment>
<accession>A0ABS2H670</accession>
<sequence>MRMGRGALRGKIRVRKRLATSIRKKKSAARERRGRSKGRVSPLRRQIRQAMRLLECYRQELRRMERLASAKGLMPASDEARGAVDPPGPADPPGSPGAAGPAGPEGPQGSPGAVGPAGPEGPHGAPGAAGPAGPEGPQSAPGAAGPAGPEGPQGAPGAAGPAGPEGPQGAPGAAGPAGPEGPQGASGATGPAGPEGPQGAPGAAGPAGPEGPQGAPGAAGPAGPEGPQGAPGAAGPAGPPGVPGPQGPPGPPVGAVLVTSAVYRYFYAPLADLTGTVDIPANQFTDDEGSPPLAFAGTGAGSYANLFINGMLQEGRLYTVEPVVLTLELGQDMIVAGTPIILENVQITAQAIS</sequence>
<dbReference type="EMBL" id="JADCNN020000013">
    <property type="protein sequence ID" value="MBM6996937.1"/>
    <property type="molecule type" value="Genomic_DNA"/>
</dbReference>
<feature type="domain" description="DUF4183" evidence="2">
    <location>
        <begin position="281"/>
        <end position="343"/>
    </location>
</feature>
<feature type="compositionally biased region" description="Low complexity" evidence="1">
    <location>
        <begin position="96"/>
        <end position="236"/>
    </location>
</feature>
<gene>
    <name evidence="3" type="ORF">IM700_014865</name>
</gene>
<dbReference type="PANTHER" id="PTHR24023">
    <property type="entry name" value="COLLAGEN ALPHA"/>
    <property type="match status" value="1"/>
</dbReference>
<dbReference type="Proteomes" id="UP001516620">
    <property type="component" value="Unassembled WGS sequence"/>
</dbReference>
<feature type="compositionally biased region" description="Pro residues" evidence="1">
    <location>
        <begin position="237"/>
        <end position="251"/>
    </location>
</feature>
<organism evidence="3 4">
    <name type="scientific">Paenibacillus rhizolycopersici</name>
    <dbReference type="NCBI Taxonomy" id="2780073"/>
    <lineage>
        <taxon>Bacteria</taxon>
        <taxon>Bacillati</taxon>
        <taxon>Bacillota</taxon>
        <taxon>Bacilli</taxon>
        <taxon>Bacillales</taxon>
        <taxon>Paenibacillaceae</taxon>
        <taxon>Paenibacillus</taxon>
    </lineage>
</organism>
<dbReference type="Pfam" id="PF13799">
    <property type="entry name" value="DUF4183"/>
    <property type="match status" value="1"/>
</dbReference>
<feature type="compositionally biased region" description="Basic residues" evidence="1">
    <location>
        <begin position="21"/>
        <end position="38"/>
    </location>
</feature>
<proteinExistence type="predicted"/>